<evidence type="ECO:0000256" key="1">
    <source>
        <dbReference type="ARBA" id="ARBA00012513"/>
    </source>
</evidence>
<dbReference type="Proteomes" id="UP000324800">
    <property type="component" value="Unassembled WGS sequence"/>
</dbReference>
<dbReference type="InterPro" id="IPR011009">
    <property type="entry name" value="Kinase-like_dom_sf"/>
</dbReference>
<evidence type="ECO:0000256" key="2">
    <source>
        <dbReference type="SAM" id="MobiDB-lite"/>
    </source>
</evidence>
<sequence>MSSQIIDSQRWNIIKTIGHGAHSTVYEVERKFHLNDDFSTKSKQINEKLAIKVANAQENSIYLDAEAELMKILGETKFFCKFIENGIFPDGRSYIVEELLNQTLSQRINSVSGIISLQSSLLIARQCLKIIETFHHAGFVHNDIKPDNFVYRLIQPDYCKEEIVLIDFGLSAISESYQLNSSIFTNVNCVQHNKASRATRYSTYRIHEGNIGTQIDDLGSWLNMSIEFSTGNLPWSHIKDRNIAGEMKKRLSIADVVQQSGADAVFLQLGNIIESESITHIPLDYRPLFDIIDNRLQQLIFNIEPQQIHHISDDDIEMKLIDWDSERKLNEDNKKKGRLKQTKITDIILPTFEKDDDSKIEEEDKSTTKQFKQCGMKQFGQHQGIKRPGSS</sequence>
<protein>
    <recommendedName>
        <fullName evidence="1">non-specific serine/threonine protein kinase</fullName>
        <ecNumber evidence="1">2.7.11.1</ecNumber>
    </recommendedName>
</protein>
<dbReference type="EMBL" id="SNRW01000951">
    <property type="protein sequence ID" value="KAA6398458.1"/>
    <property type="molecule type" value="Genomic_DNA"/>
</dbReference>
<dbReference type="PROSITE" id="PS50011">
    <property type="entry name" value="PROTEIN_KINASE_DOM"/>
    <property type="match status" value="1"/>
</dbReference>
<dbReference type="Pfam" id="PF00069">
    <property type="entry name" value="Pkinase"/>
    <property type="match status" value="1"/>
</dbReference>
<dbReference type="InterPro" id="IPR050235">
    <property type="entry name" value="CK1_Ser-Thr_kinase"/>
</dbReference>
<dbReference type="GO" id="GO:0004674">
    <property type="term" value="F:protein serine/threonine kinase activity"/>
    <property type="evidence" value="ECO:0007669"/>
    <property type="project" value="UniProtKB-EC"/>
</dbReference>
<accession>A0A5J4WTZ1</accession>
<comment type="caution">
    <text evidence="4">The sequence shown here is derived from an EMBL/GenBank/DDBJ whole genome shotgun (WGS) entry which is preliminary data.</text>
</comment>
<reference evidence="4 5" key="1">
    <citation type="submission" date="2019-03" db="EMBL/GenBank/DDBJ databases">
        <title>Single cell metagenomics reveals metabolic interactions within the superorganism composed of flagellate Streblomastix strix and complex community of Bacteroidetes bacteria on its surface.</title>
        <authorList>
            <person name="Treitli S.C."/>
            <person name="Kolisko M."/>
            <person name="Husnik F."/>
            <person name="Keeling P."/>
            <person name="Hampl V."/>
        </authorList>
    </citation>
    <scope>NUCLEOTIDE SEQUENCE [LARGE SCALE GENOMIC DNA]</scope>
    <source>
        <strain evidence="4">ST1C</strain>
    </source>
</reference>
<feature type="domain" description="Protein kinase" evidence="3">
    <location>
        <begin position="11"/>
        <end position="371"/>
    </location>
</feature>
<evidence type="ECO:0000313" key="4">
    <source>
        <dbReference type="EMBL" id="KAA6398458.1"/>
    </source>
</evidence>
<name>A0A5J4WTZ1_9EUKA</name>
<feature type="region of interest" description="Disordered" evidence="2">
    <location>
        <begin position="355"/>
        <end position="391"/>
    </location>
</feature>
<dbReference type="GO" id="GO:0005524">
    <property type="term" value="F:ATP binding"/>
    <property type="evidence" value="ECO:0007669"/>
    <property type="project" value="InterPro"/>
</dbReference>
<dbReference type="AlphaFoldDB" id="A0A5J4WTZ1"/>
<dbReference type="InterPro" id="IPR008271">
    <property type="entry name" value="Ser/Thr_kinase_AS"/>
</dbReference>
<proteinExistence type="predicted"/>
<organism evidence="4 5">
    <name type="scientific">Streblomastix strix</name>
    <dbReference type="NCBI Taxonomy" id="222440"/>
    <lineage>
        <taxon>Eukaryota</taxon>
        <taxon>Metamonada</taxon>
        <taxon>Preaxostyla</taxon>
        <taxon>Oxymonadida</taxon>
        <taxon>Streblomastigidae</taxon>
        <taxon>Streblomastix</taxon>
    </lineage>
</organism>
<gene>
    <name evidence="4" type="ORF">EZS28_006013</name>
</gene>
<dbReference type="InterPro" id="IPR000719">
    <property type="entry name" value="Prot_kinase_dom"/>
</dbReference>
<dbReference type="EC" id="2.7.11.1" evidence="1"/>
<dbReference type="PROSITE" id="PS00108">
    <property type="entry name" value="PROTEIN_KINASE_ST"/>
    <property type="match status" value="1"/>
</dbReference>
<evidence type="ECO:0000259" key="3">
    <source>
        <dbReference type="PROSITE" id="PS50011"/>
    </source>
</evidence>
<dbReference type="SUPFAM" id="SSF56112">
    <property type="entry name" value="Protein kinase-like (PK-like)"/>
    <property type="match status" value="1"/>
</dbReference>
<evidence type="ECO:0000313" key="5">
    <source>
        <dbReference type="Proteomes" id="UP000324800"/>
    </source>
</evidence>
<dbReference type="SMART" id="SM00220">
    <property type="entry name" value="S_TKc"/>
    <property type="match status" value="1"/>
</dbReference>
<dbReference type="PANTHER" id="PTHR11909">
    <property type="entry name" value="CASEIN KINASE-RELATED"/>
    <property type="match status" value="1"/>
</dbReference>
<dbReference type="Gene3D" id="1.10.510.10">
    <property type="entry name" value="Transferase(Phosphotransferase) domain 1"/>
    <property type="match status" value="1"/>
</dbReference>